<gene>
    <name evidence="1" type="ORF">pEaSNUABM30_00242</name>
</gene>
<keyword evidence="2" id="KW-1185">Reference proteome</keyword>
<dbReference type="EMBL" id="MZ443778">
    <property type="protein sequence ID" value="UAW53360.1"/>
    <property type="molecule type" value="Genomic_DNA"/>
</dbReference>
<dbReference type="Proteomes" id="UP000827754">
    <property type="component" value="Segment"/>
</dbReference>
<reference evidence="1 2" key="1">
    <citation type="submission" date="2021-06" db="EMBL/GenBank/DDBJ databases">
        <title>Complete genome sequence of Erwinia phage pEa_SNUABM_30.</title>
        <authorList>
            <person name="Kim S.G."/>
            <person name="Park S.C."/>
        </authorList>
    </citation>
    <scope>NUCLEOTIDE SEQUENCE [LARGE SCALE GENOMIC DNA]</scope>
</reference>
<sequence>MPYHLQLQEKHFRAIEDHADQIIGLSALVSKLAEDDIVVVNVSVSRPQDAGVPITVVRDGCERYLEVQRAPWPISPDSPSIEIAIVQY</sequence>
<accession>A0AAE8XQ37</accession>
<proteinExistence type="predicted"/>
<organism evidence="1 2">
    <name type="scientific">Erwinia phage pEa_SNUABM_30</name>
    <dbReference type="NCBI Taxonomy" id="2869553"/>
    <lineage>
        <taxon>Viruses</taxon>
        <taxon>Duplodnaviria</taxon>
        <taxon>Heunggongvirae</taxon>
        <taxon>Uroviricota</taxon>
        <taxon>Caudoviricetes</taxon>
        <taxon>Alexandravirus</taxon>
        <taxon>Alexandravirus SNUABM30</taxon>
    </lineage>
</organism>
<name>A0AAE8XQ37_9CAUD</name>
<protein>
    <submittedName>
        <fullName evidence="1">Uncharacterized protein</fullName>
    </submittedName>
</protein>
<evidence type="ECO:0000313" key="1">
    <source>
        <dbReference type="EMBL" id="UAW53360.1"/>
    </source>
</evidence>
<evidence type="ECO:0000313" key="2">
    <source>
        <dbReference type="Proteomes" id="UP000827754"/>
    </source>
</evidence>